<dbReference type="Proteomes" id="UP001177021">
    <property type="component" value="Unassembled WGS sequence"/>
</dbReference>
<sequence>MVAVFFLERLKKRKRFLWFVFAGAALSFFPLNFLLPSEFWVAVIYTQKLGFVFDGKGKKLTSIFFFVKGSGLNGKEDTVLSLCCSVLCRCCRLF</sequence>
<proteinExistence type="predicted"/>
<organism evidence="1 2">
    <name type="scientific">Trifolium pratense</name>
    <name type="common">Red clover</name>
    <dbReference type="NCBI Taxonomy" id="57577"/>
    <lineage>
        <taxon>Eukaryota</taxon>
        <taxon>Viridiplantae</taxon>
        <taxon>Streptophyta</taxon>
        <taxon>Embryophyta</taxon>
        <taxon>Tracheophyta</taxon>
        <taxon>Spermatophyta</taxon>
        <taxon>Magnoliopsida</taxon>
        <taxon>eudicotyledons</taxon>
        <taxon>Gunneridae</taxon>
        <taxon>Pentapetalae</taxon>
        <taxon>rosids</taxon>
        <taxon>fabids</taxon>
        <taxon>Fabales</taxon>
        <taxon>Fabaceae</taxon>
        <taxon>Papilionoideae</taxon>
        <taxon>50 kb inversion clade</taxon>
        <taxon>NPAAA clade</taxon>
        <taxon>Hologalegina</taxon>
        <taxon>IRL clade</taxon>
        <taxon>Trifolieae</taxon>
        <taxon>Trifolium</taxon>
    </lineage>
</organism>
<evidence type="ECO:0000313" key="1">
    <source>
        <dbReference type="EMBL" id="CAJ2655245.1"/>
    </source>
</evidence>
<dbReference type="EMBL" id="CASHSV030000206">
    <property type="protein sequence ID" value="CAJ2655245.1"/>
    <property type="molecule type" value="Genomic_DNA"/>
</dbReference>
<reference evidence="1" key="1">
    <citation type="submission" date="2023-10" db="EMBL/GenBank/DDBJ databases">
        <authorList>
            <person name="Rodriguez Cubillos JULIANA M."/>
            <person name="De Vega J."/>
        </authorList>
    </citation>
    <scope>NUCLEOTIDE SEQUENCE</scope>
</reference>
<accession>A0ACB0KD46</accession>
<protein>
    <submittedName>
        <fullName evidence="1">Uncharacterized protein</fullName>
    </submittedName>
</protein>
<evidence type="ECO:0000313" key="2">
    <source>
        <dbReference type="Proteomes" id="UP001177021"/>
    </source>
</evidence>
<name>A0ACB0KD46_TRIPR</name>
<keyword evidence="2" id="KW-1185">Reference proteome</keyword>
<gene>
    <name evidence="1" type="ORF">MILVUS5_LOCUS22218</name>
</gene>
<comment type="caution">
    <text evidence="1">The sequence shown here is derived from an EMBL/GenBank/DDBJ whole genome shotgun (WGS) entry which is preliminary data.</text>
</comment>